<dbReference type="AlphaFoldDB" id="D2ZR55"/>
<name>D2ZR55_METSM</name>
<dbReference type="EMBL" id="ABYV02000006">
    <property type="protein sequence ID" value="EFC93752.1"/>
    <property type="molecule type" value="Genomic_DNA"/>
</dbReference>
<reference evidence="1 2" key="1">
    <citation type="submission" date="2010-01" db="EMBL/GenBank/DDBJ databases">
        <authorList>
            <person name="Weinstock G."/>
            <person name="Sodergren E."/>
            <person name="Clifton S."/>
            <person name="Fulton L."/>
            <person name="Fulton B."/>
            <person name="Courtney L."/>
            <person name="Fronick C."/>
            <person name="Harrison M."/>
            <person name="Strong C."/>
            <person name="Farmer C."/>
            <person name="Delahaunty K."/>
            <person name="Markovic C."/>
            <person name="Hall O."/>
            <person name="Minx P."/>
            <person name="Tomlinson C."/>
            <person name="Mitreva M."/>
            <person name="Nelson J."/>
            <person name="Hou S."/>
            <person name="Wollam A."/>
            <person name="Pepin K.H."/>
            <person name="Johnson M."/>
            <person name="Bhonagiri V."/>
            <person name="Nash W.E."/>
            <person name="Warren W."/>
            <person name="Chinwalla A."/>
            <person name="Mardis E.R."/>
            <person name="Wilson R.K."/>
        </authorList>
    </citation>
    <scope>NUCLEOTIDE SEQUENCE [LARGE SCALE GENOMIC DNA]</scope>
    <source>
        <strain evidence="1 2">DSM 2374</strain>
    </source>
</reference>
<evidence type="ECO:0000313" key="1">
    <source>
        <dbReference type="EMBL" id="EFC93752.1"/>
    </source>
</evidence>
<accession>D2ZR55</accession>
<dbReference type="RefSeq" id="WP_004033770.1">
    <property type="nucleotide sequence ID" value="NZ_GG704759.1"/>
</dbReference>
<proteinExistence type="predicted"/>
<evidence type="ECO:0000313" key="2">
    <source>
        <dbReference type="Proteomes" id="UP000004028"/>
    </source>
</evidence>
<dbReference type="Proteomes" id="UP000004028">
    <property type="component" value="Unassembled WGS sequence"/>
</dbReference>
<dbReference type="PATRIC" id="fig|521002.11.peg.1300"/>
<organism evidence="1 2">
    <name type="scientific">Methanobrevibacter smithii DSM 2374</name>
    <dbReference type="NCBI Taxonomy" id="521002"/>
    <lineage>
        <taxon>Archaea</taxon>
        <taxon>Methanobacteriati</taxon>
        <taxon>Methanobacteriota</taxon>
        <taxon>Methanomada group</taxon>
        <taxon>Methanobacteria</taxon>
        <taxon>Methanobacteriales</taxon>
        <taxon>Methanobacteriaceae</taxon>
        <taxon>Methanobrevibacter</taxon>
    </lineage>
</organism>
<sequence>MNKCNNCGAEIIDSTFCFQCGEKVDVSNDTNFCQKCSAENNIMNEFCSNCGSNLNSSKSESDKKRDEIVERYDKLAEEFGIGDEDYFLTSVVRFNKLEKDNSKISTVLDGVSKLNSLKNHASKLSSVVNIESDLLTNHVYNKVLNHDLIGNQIANFKGNKTHYDSIGNQIANSKGNKITIDGFFIIKDKKFVFMEIDNRDFKKTNAGMNKVYLDRTLYFDNIVSMRVTKSLDDESKFEDITKRVWTSSHDIKKSIKNEIQHFKAMKFKDLIANNDSKDMFDRLLIKLVDNTYYEIRLPSYEFGQKLVDLFEVSKNQVANVIIENQNFQQSKTQLLKEYQKLLKNEIITPEEFKKLKNELIFLNK</sequence>
<comment type="caution">
    <text evidence="1">The sequence shown here is derived from an EMBL/GenBank/DDBJ whole genome shotgun (WGS) entry which is preliminary data.</text>
</comment>
<gene>
    <name evidence="1" type="ORF">METSMIF1_03338</name>
</gene>
<dbReference type="HOGENOM" id="CLU_920142_0_0_2"/>
<protein>
    <submittedName>
        <fullName evidence="1">Uncharacterized protein</fullName>
    </submittedName>
</protein>